<dbReference type="EMBL" id="BJNT01000037">
    <property type="protein sequence ID" value="GEC87640.1"/>
    <property type="molecule type" value="Genomic_DNA"/>
</dbReference>
<reference evidence="1 2" key="1">
    <citation type="submission" date="2019-06" db="EMBL/GenBank/DDBJ databases">
        <title>Whole genome shotgun sequence of Corynebacterium variabile NBRC 15286.</title>
        <authorList>
            <person name="Hosoyama A."/>
            <person name="Uohara A."/>
            <person name="Ohji S."/>
            <person name="Ichikawa N."/>
        </authorList>
    </citation>
    <scope>NUCLEOTIDE SEQUENCE [LARGE SCALE GENOMIC DNA]</scope>
    <source>
        <strain evidence="1 2">NBRC 15286</strain>
    </source>
</reference>
<dbReference type="Proteomes" id="UP000319986">
    <property type="component" value="Unassembled WGS sequence"/>
</dbReference>
<gene>
    <name evidence="1" type="ORF">CVA01_29540</name>
</gene>
<evidence type="ECO:0000313" key="2">
    <source>
        <dbReference type="Proteomes" id="UP000319986"/>
    </source>
</evidence>
<protein>
    <submittedName>
        <fullName evidence="1">Uncharacterized protein</fullName>
    </submittedName>
</protein>
<sequence>MTLHTRLWDGFCQEYGIRNVDTVTDIAGTGILFSLMTVGRVDSDELQYEADWFSSEGDVPSRYSVHLIPSRSLWTVMVDGIIYHDTLGEFIQSQRLTSERRPSTGLMSPLSLVYFEGFPETWGGSYRFQKPFEDGGEESYPRHFEVADRRYLRVISYAGGSQDSAEEVFEIVIDMSVPIVYYKCRHLDECIDSLWKLRFVEIISER</sequence>
<proteinExistence type="predicted"/>
<organism evidence="1 2">
    <name type="scientific">Corynebacterium variabile</name>
    <dbReference type="NCBI Taxonomy" id="1727"/>
    <lineage>
        <taxon>Bacteria</taxon>
        <taxon>Bacillati</taxon>
        <taxon>Actinomycetota</taxon>
        <taxon>Actinomycetes</taxon>
        <taxon>Mycobacteriales</taxon>
        <taxon>Corynebacteriaceae</taxon>
        <taxon>Corynebacterium</taxon>
    </lineage>
</organism>
<dbReference type="AlphaFoldDB" id="A0A4Y4C9D3"/>
<evidence type="ECO:0000313" key="1">
    <source>
        <dbReference type="EMBL" id="GEC87640.1"/>
    </source>
</evidence>
<name>A0A4Y4C9D3_9CORY</name>
<accession>A0A4Y4C9D3</accession>
<comment type="caution">
    <text evidence="1">The sequence shown here is derived from an EMBL/GenBank/DDBJ whole genome shotgun (WGS) entry which is preliminary data.</text>
</comment>